<accession>A0A392T9P3</accession>
<protein>
    <submittedName>
        <fullName evidence="2">Uncharacterized protein</fullName>
    </submittedName>
</protein>
<dbReference type="EMBL" id="LXQA010536250">
    <property type="protein sequence ID" value="MCI57853.1"/>
    <property type="molecule type" value="Genomic_DNA"/>
</dbReference>
<reference evidence="2 3" key="1">
    <citation type="journal article" date="2018" name="Front. Plant Sci.">
        <title>Red Clover (Trifolium pratense) and Zigzag Clover (T. medium) - A Picture of Genomic Similarities and Differences.</title>
        <authorList>
            <person name="Dluhosova J."/>
            <person name="Istvanek J."/>
            <person name="Nedelnik J."/>
            <person name="Repkova J."/>
        </authorList>
    </citation>
    <scope>NUCLEOTIDE SEQUENCE [LARGE SCALE GENOMIC DNA]</scope>
    <source>
        <strain evidence="3">cv. 10/8</strain>
        <tissue evidence="2">Leaf</tissue>
    </source>
</reference>
<dbReference type="Proteomes" id="UP000265520">
    <property type="component" value="Unassembled WGS sequence"/>
</dbReference>
<organism evidence="2 3">
    <name type="scientific">Trifolium medium</name>
    <dbReference type="NCBI Taxonomy" id="97028"/>
    <lineage>
        <taxon>Eukaryota</taxon>
        <taxon>Viridiplantae</taxon>
        <taxon>Streptophyta</taxon>
        <taxon>Embryophyta</taxon>
        <taxon>Tracheophyta</taxon>
        <taxon>Spermatophyta</taxon>
        <taxon>Magnoliopsida</taxon>
        <taxon>eudicotyledons</taxon>
        <taxon>Gunneridae</taxon>
        <taxon>Pentapetalae</taxon>
        <taxon>rosids</taxon>
        <taxon>fabids</taxon>
        <taxon>Fabales</taxon>
        <taxon>Fabaceae</taxon>
        <taxon>Papilionoideae</taxon>
        <taxon>50 kb inversion clade</taxon>
        <taxon>NPAAA clade</taxon>
        <taxon>Hologalegina</taxon>
        <taxon>IRL clade</taxon>
        <taxon>Trifolieae</taxon>
        <taxon>Trifolium</taxon>
    </lineage>
</organism>
<evidence type="ECO:0000256" key="1">
    <source>
        <dbReference type="SAM" id="MobiDB-lite"/>
    </source>
</evidence>
<feature type="compositionally biased region" description="Polar residues" evidence="1">
    <location>
        <begin position="11"/>
        <end position="30"/>
    </location>
</feature>
<name>A0A392T9P3_9FABA</name>
<feature type="non-terminal residue" evidence="2">
    <location>
        <position position="58"/>
    </location>
</feature>
<evidence type="ECO:0000313" key="3">
    <source>
        <dbReference type="Proteomes" id="UP000265520"/>
    </source>
</evidence>
<comment type="caution">
    <text evidence="2">The sequence shown here is derived from an EMBL/GenBank/DDBJ whole genome shotgun (WGS) entry which is preliminary data.</text>
</comment>
<proteinExistence type="predicted"/>
<evidence type="ECO:0000313" key="2">
    <source>
        <dbReference type="EMBL" id="MCI57853.1"/>
    </source>
</evidence>
<dbReference type="AlphaFoldDB" id="A0A392T9P3"/>
<feature type="region of interest" description="Disordered" evidence="1">
    <location>
        <begin position="1"/>
        <end position="35"/>
    </location>
</feature>
<keyword evidence="3" id="KW-1185">Reference proteome</keyword>
<sequence length="58" mass="6617">MHSDEDKLRKGNNNGNFSGNQHVVRQSNKQEGVEGYRSYANAVRHEGFLRQREGGTKQ</sequence>